<evidence type="ECO:0000313" key="13">
    <source>
        <dbReference type="Proteomes" id="UP000736328"/>
    </source>
</evidence>
<dbReference type="AlphaFoldDB" id="A0A933MHL2"/>
<evidence type="ECO:0000313" key="12">
    <source>
        <dbReference type="EMBL" id="MBI4726182.1"/>
    </source>
</evidence>
<feature type="domain" description="Alpha-D-phosphohexomutase alpha/beta/alpha" evidence="9">
    <location>
        <begin position="535"/>
        <end position="635"/>
    </location>
</feature>
<evidence type="ECO:0000256" key="2">
    <source>
        <dbReference type="ARBA" id="ARBA00010231"/>
    </source>
</evidence>
<evidence type="ECO:0000259" key="9">
    <source>
        <dbReference type="Pfam" id="PF02879"/>
    </source>
</evidence>
<keyword evidence="6" id="KW-0648">Protein biosynthesis</keyword>
<dbReference type="CDD" id="cd05805">
    <property type="entry name" value="MPG1_transferase"/>
    <property type="match status" value="1"/>
</dbReference>
<keyword evidence="5" id="KW-0597">Phosphoprotein</keyword>
<dbReference type="Pfam" id="PF25084">
    <property type="entry name" value="LbH_EIF2B"/>
    <property type="match status" value="1"/>
</dbReference>
<dbReference type="InterPro" id="IPR011004">
    <property type="entry name" value="Trimer_LpxA-like_sf"/>
</dbReference>
<accession>A0A933MHL2</accession>
<dbReference type="SUPFAM" id="SSF55957">
    <property type="entry name" value="Phosphoglucomutase, C-terminal domain"/>
    <property type="match status" value="1"/>
</dbReference>
<gene>
    <name evidence="12" type="ORF">HY768_02985</name>
</gene>
<evidence type="ECO:0000259" key="10">
    <source>
        <dbReference type="Pfam" id="PF02880"/>
    </source>
</evidence>
<dbReference type="SUPFAM" id="SSF53448">
    <property type="entry name" value="Nucleotide-diphospho-sugar transferases"/>
    <property type="match status" value="1"/>
</dbReference>
<dbReference type="Gene3D" id="3.30.310.50">
    <property type="entry name" value="Alpha-D-phosphohexomutase, C-terminal domain"/>
    <property type="match status" value="1"/>
</dbReference>
<evidence type="ECO:0000259" key="8">
    <source>
        <dbReference type="Pfam" id="PF02878"/>
    </source>
</evidence>
<feature type="domain" description="Nucleotidyl transferase" evidence="7">
    <location>
        <begin position="2"/>
        <end position="231"/>
    </location>
</feature>
<organism evidence="12 13">
    <name type="scientific">candidate division TA06 bacterium</name>
    <dbReference type="NCBI Taxonomy" id="2250710"/>
    <lineage>
        <taxon>Bacteria</taxon>
        <taxon>Bacteria division TA06</taxon>
    </lineage>
</organism>
<evidence type="ECO:0000256" key="5">
    <source>
        <dbReference type="ARBA" id="ARBA00022553"/>
    </source>
</evidence>
<dbReference type="Gene3D" id="3.40.120.10">
    <property type="entry name" value="Alpha-D-Glucose-1,6-Bisphosphate, subunit A, domain 3"/>
    <property type="match status" value="3"/>
</dbReference>
<dbReference type="GO" id="GO:0016868">
    <property type="term" value="F:intramolecular phosphotransferase activity"/>
    <property type="evidence" value="ECO:0007669"/>
    <property type="project" value="InterPro"/>
</dbReference>
<comment type="subcellular location">
    <subcellularLocation>
        <location evidence="1">Cytoplasm</location>
        <location evidence="1">Cytosol</location>
    </subcellularLocation>
</comment>
<dbReference type="Pfam" id="PF02878">
    <property type="entry name" value="PGM_PMM_I"/>
    <property type="match status" value="1"/>
</dbReference>
<dbReference type="CDD" id="cd04181">
    <property type="entry name" value="NTP_transferase"/>
    <property type="match status" value="1"/>
</dbReference>
<dbReference type="InterPro" id="IPR036900">
    <property type="entry name" value="A-D-PHexomutase_C_sf"/>
</dbReference>
<dbReference type="Pfam" id="PF02880">
    <property type="entry name" value="PGM_PMM_III"/>
    <property type="match status" value="1"/>
</dbReference>
<evidence type="ECO:0000259" key="11">
    <source>
        <dbReference type="Pfam" id="PF25084"/>
    </source>
</evidence>
<dbReference type="Pfam" id="PF02879">
    <property type="entry name" value="PGM_PMM_II"/>
    <property type="match status" value="1"/>
</dbReference>
<dbReference type="PANTHER" id="PTHR22572">
    <property type="entry name" value="SUGAR-1-PHOSPHATE GUANYL TRANSFERASE"/>
    <property type="match status" value="1"/>
</dbReference>
<comment type="similarity">
    <text evidence="2">Belongs to the phosphohexose mutase family.</text>
</comment>
<dbReference type="InterPro" id="IPR016055">
    <property type="entry name" value="A-D-PHexomutase_a/b/a-I/II/III"/>
</dbReference>
<dbReference type="GO" id="GO:0005975">
    <property type="term" value="P:carbohydrate metabolic process"/>
    <property type="evidence" value="ECO:0007669"/>
    <property type="project" value="InterPro"/>
</dbReference>
<dbReference type="InterPro" id="IPR056764">
    <property type="entry name" value="LbH_EIF2B3/5"/>
</dbReference>
<dbReference type="InterPro" id="IPR029044">
    <property type="entry name" value="Nucleotide-diphossugar_trans"/>
</dbReference>
<reference evidence="12" key="1">
    <citation type="submission" date="2020-07" db="EMBL/GenBank/DDBJ databases">
        <title>Huge and variable diversity of episymbiotic CPR bacteria and DPANN archaea in groundwater ecosystems.</title>
        <authorList>
            <person name="He C.Y."/>
            <person name="Keren R."/>
            <person name="Whittaker M."/>
            <person name="Farag I.F."/>
            <person name="Doudna J."/>
            <person name="Cate J.H.D."/>
            <person name="Banfield J.F."/>
        </authorList>
    </citation>
    <scope>NUCLEOTIDE SEQUENCE</scope>
    <source>
        <strain evidence="12">NC_groundwater_1520_Pr4_B-0.1um_53_5</strain>
    </source>
</reference>
<feature type="domain" description="EIF2B subunit epsilon/gamma LbH" evidence="11">
    <location>
        <begin position="260"/>
        <end position="353"/>
    </location>
</feature>
<feature type="domain" description="Alpha-D-phosphohexomutase alpha/beta/alpha" evidence="8">
    <location>
        <begin position="394"/>
        <end position="516"/>
    </location>
</feature>
<dbReference type="EMBL" id="JACQXR010000036">
    <property type="protein sequence ID" value="MBI4726182.1"/>
    <property type="molecule type" value="Genomic_DNA"/>
</dbReference>
<dbReference type="Proteomes" id="UP000736328">
    <property type="component" value="Unassembled WGS sequence"/>
</dbReference>
<name>A0A933MHL2_UNCT6</name>
<dbReference type="Gene3D" id="2.160.10.10">
    <property type="entry name" value="Hexapeptide repeat proteins"/>
    <property type="match status" value="2"/>
</dbReference>
<dbReference type="InterPro" id="IPR005844">
    <property type="entry name" value="A-D-PHexomutase_a/b/a-I"/>
</dbReference>
<evidence type="ECO:0000256" key="3">
    <source>
        <dbReference type="ARBA" id="ARBA00022490"/>
    </source>
</evidence>
<protein>
    <submittedName>
        <fullName evidence="12">Mannose-1-phosphate guanyltransferase</fullName>
    </submittedName>
</protein>
<evidence type="ECO:0000256" key="6">
    <source>
        <dbReference type="ARBA" id="ARBA00022917"/>
    </source>
</evidence>
<keyword evidence="4" id="KW-0396">Initiation factor</keyword>
<dbReference type="Pfam" id="PF00483">
    <property type="entry name" value="NTP_transferase"/>
    <property type="match status" value="1"/>
</dbReference>
<evidence type="ECO:0000256" key="4">
    <source>
        <dbReference type="ARBA" id="ARBA00022540"/>
    </source>
</evidence>
<dbReference type="SUPFAM" id="SSF51161">
    <property type="entry name" value="Trimeric LpxA-like enzymes"/>
    <property type="match status" value="1"/>
</dbReference>
<dbReference type="Gene3D" id="3.90.550.10">
    <property type="entry name" value="Spore Coat Polysaccharide Biosynthesis Protein SpsA, Chain A"/>
    <property type="match status" value="1"/>
</dbReference>
<proteinExistence type="inferred from homology"/>
<keyword evidence="3" id="KW-0963">Cytoplasm</keyword>
<comment type="caution">
    <text evidence="12">The sequence shown here is derived from an EMBL/GenBank/DDBJ whole genome shotgun (WGS) entry which is preliminary data.</text>
</comment>
<dbReference type="InterPro" id="IPR005835">
    <property type="entry name" value="NTP_transferase_dom"/>
</dbReference>
<evidence type="ECO:0000256" key="1">
    <source>
        <dbReference type="ARBA" id="ARBA00004514"/>
    </source>
</evidence>
<dbReference type="InterPro" id="IPR005846">
    <property type="entry name" value="A-D-PHexomutase_a/b/a-III"/>
</dbReference>
<evidence type="ECO:0000259" key="7">
    <source>
        <dbReference type="Pfam" id="PF00483"/>
    </source>
</evidence>
<dbReference type="SUPFAM" id="SSF53738">
    <property type="entry name" value="Phosphoglucomutase, first 3 domains"/>
    <property type="match status" value="3"/>
</dbReference>
<dbReference type="InterPro" id="IPR005845">
    <property type="entry name" value="A-D-PHexomutase_a/b/a-II"/>
</dbReference>
<dbReference type="InterPro" id="IPR050486">
    <property type="entry name" value="Mannose-1P_guanyltransferase"/>
</dbReference>
<feature type="domain" description="Alpha-D-phosphohexomutase alpha/beta/alpha" evidence="10">
    <location>
        <begin position="640"/>
        <end position="748"/>
    </location>
</feature>
<sequence>MKAVIMAGGFGTRLRPLTCILPKPMVPVVNRPMMEHVIRLLAGHGITEMAALLFHQAQAISGHFKDGAEYDVKIEYLRPDADYGTAGAVGMARDLLKEPFIVISGDLLTDFDLSEIVKFHNDKKALATITLTRVQNPLEYGIVITEPDGRIVRFLEKPTWGQVFSDTINTGIYMFQPEIFDLIPKAREFDFSQNLFPALLEKNLPLYGQVASGYWRDVGNISEYRQAHWDALKGNVKVEVEGDRLNLIGKDIWVGKGSSIQARNTNLTGAVILGKNVKVGEGTHLHDVVIGDNCQIGRNAFIEHSILWADCRVGDQARIDGAIVCDGVTVSEGAGIEQNAIISSQVQIGPRARVLENIKVWPGKAVDEDSILTSSLIWGDRWLKEFFAGPRVTGLANMEMTPEFAAKLGAAFGALLGPGSLAATSRDGHPASRMINRALLSGLLSSGANAEDLRAMPIPLLRYQLKSGKEMGGIHTRKSPFDSKYVDIIFFDGDGKDLPPSKVKNLERLFLREDFKRAEPDDTGLLEFPERTIESYREGLLSYINTRAIKEAGFKIVIDYAYGAAAAIFPSLLGELGLEVVALNALLNPAKITKTKEDFERSQAGLAEAVKSLKADLGFLLDSGAERVFLVDGRGRILSGDEAMLAISLLVMKSKAVKALAVPVTASRVIEEMAQKYGVAVKRSRIDNRSLMEMASGEEVGFIASRRAGFIFPEFQPAFDAMLTVCKILEMMAISQTRIEDLYSEIPRSFLVRKNIACPWSKKGEVLRALIEETKGHQEREMIDGLKLFFGPDWVQVIPDPYRELFHVNAEAGSREQAEKMADEYLGKMGRMIG</sequence>